<feature type="compositionally biased region" description="Polar residues" evidence="1">
    <location>
        <begin position="153"/>
        <end position="165"/>
    </location>
</feature>
<evidence type="ECO:0000256" key="2">
    <source>
        <dbReference type="SAM" id="SignalP"/>
    </source>
</evidence>
<protein>
    <submittedName>
        <fullName evidence="4">Uncharacterized protein</fullName>
    </submittedName>
</protein>
<evidence type="ECO:0000256" key="1">
    <source>
        <dbReference type="SAM" id="MobiDB-lite"/>
    </source>
</evidence>
<keyword evidence="3" id="KW-1185">Reference proteome</keyword>
<feature type="region of interest" description="Disordered" evidence="1">
    <location>
        <begin position="132"/>
        <end position="202"/>
    </location>
</feature>
<dbReference type="AlphaFoldDB" id="A0A915E3H9"/>
<name>A0A915E3H9_9BILA</name>
<feature type="chain" id="PRO_5037319618" evidence="2">
    <location>
        <begin position="19"/>
        <end position="202"/>
    </location>
</feature>
<feature type="signal peptide" evidence="2">
    <location>
        <begin position="1"/>
        <end position="18"/>
    </location>
</feature>
<dbReference type="WBParaSite" id="jg26317">
    <property type="protein sequence ID" value="jg26317"/>
    <property type="gene ID" value="jg26317"/>
</dbReference>
<proteinExistence type="predicted"/>
<organism evidence="3 4">
    <name type="scientific">Ditylenchus dipsaci</name>
    <dbReference type="NCBI Taxonomy" id="166011"/>
    <lineage>
        <taxon>Eukaryota</taxon>
        <taxon>Metazoa</taxon>
        <taxon>Ecdysozoa</taxon>
        <taxon>Nematoda</taxon>
        <taxon>Chromadorea</taxon>
        <taxon>Rhabditida</taxon>
        <taxon>Tylenchina</taxon>
        <taxon>Tylenchomorpha</taxon>
        <taxon>Sphaerularioidea</taxon>
        <taxon>Anguinidae</taxon>
        <taxon>Anguininae</taxon>
        <taxon>Ditylenchus</taxon>
    </lineage>
</organism>
<evidence type="ECO:0000313" key="4">
    <source>
        <dbReference type="WBParaSite" id="jg26317"/>
    </source>
</evidence>
<keyword evidence="2" id="KW-0732">Signal</keyword>
<accession>A0A915E3H9</accession>
<dbReference type="Proteomes" id="UP000887574">
    <property type="component" value="Unplaced"/>
</dbReference>
<sequence length="202" mass="21586">MLILIGFAFLVVCKDLSATSALDCWSCQGKCDCRGGLSQTCPSLYYSTCYTIRNGDGHVIQKGCSSEDCSLDIINPYNQNCNLCRGDLCNQEQGLVSMDSVDEDDCPPLNPSLNPGSAIADVRNNYRASSARTAGLETHLNSNNARNTERETSNMVDSSRSNMGNPSAHYGPSPMVVGKIQLNVPSNPGHSPKSPGNLLSSS</sequence>
<reference evidence="4" key="1">
    <citation type="submission" date="2022-11" db="UniProtKB">
        <authorList>
            <consortium name="WormBaseParasite"/>
        </authorList>
    </citation>
    <scope>IDENTIFICATION</scope>
</reference>
<evidence type="ECO:0000313" key="3">
    <source>
        <dbReference type="Proteomes" id="UP000887574"/>
    </source>
</evidence>